<accession>A0A644T5J6</accession>
<comment type="caution">
    <text evidence="1">The sequence shown here is derived from an EMBL/GenBank/DDBJ whole genome shotgun (WGS) entry which is preliminary data.</text>
</comment>
<evidence type="ECO:0000313" key="1">
    <source>
        <dbReference type="EMBL" id="MPL62110.1"/>
    </source>
</evidence>
<organism evidence="1">
    <name type="scientific">bioreactor metagenome</name>
    <dbReference type="NCBI Taxonomy" id="1076179"/>
    <lineage>
        <taxon>unclassified sequences</taxon>
        <taxon>metagenomes</taxon>
        <taxon>ecological metagenomes</taxon>
    </lineage>
</organism>
<dbReference type="EMBL" id="VSSQ01000016">
    <property type="protein sequence ID" value="MPL62110.1"/>
    <property type="molecule type" value="Genomic_DNA"/>
</dbReference>
<dbReference type="AlphaFoldDB" id="A0A644T5J6"/>
<proteinExistence type="predicted"/>
<protein>
    <submittedName>
        <fullName evidence="1">Uncharacterized protein</fullName>
    </submittedName>
</protein>
<sequence length="58" mass="6736">MNTIDNKEIVNVITKDSDLSDEMKSFILNALLLEQDLLEEGTKRFAKEYKNLIGRYVD</sequence>
<name>A0A644T5J6_9ZZZZ</name>
<reference evidence="1" key="1">
    <citation type="submission" date="2019-08" db="EMBL/GenBank/DDBJ databases">
        <authorList>
            <person name="Kucharzyk K."/>
            <person name="Murdoch R.W."/>
            <person name="Higgins S."/>
            <person name="Loffler F."/>
        </authorList>
    </citation>
    <scope>NUCLEOTIDE SEQUENCE</scope>
</reference>
<gene>
    <name evidence="1" type="ORF">SDC9_07709</name>
</gene>